<accession>A0A8S5MCI4</accession>
<dbReference type="EMBL" id="BK014875">
    <property type="protein sequence ID" value="DAD79954.1"/>
    <property type="molecule type" value="Genomic_DNA"/>
</dbReference>
<proteinExistence type="predicted"/>
<evidence type="ECO:0000313" key="1">
    <source>
        <dbReference type="EMBL" id="DAD79954.1"/>
    </source>
</evidence>
<reference evidence="1" key="1">
    <citation type="journal article" date="2021" name="Proc. Natl. Acad. Sci. U.S.A.">
        <title>A Catalog of Tens of Thousands of Viruses from Human Metagenomes Reveals Hidden Associations with Chronic Diseases.</title>
        <authorList>
            <person name="Tisza M.J."/>
            <person name="Buck C.B."/>
        </authorList>
    </citation>
    <scope>NUCLEOTIDE SEQUENCE</scope>
    <source>
        <strain evidence="1">CtDyb2</strain>
    </source>
</reference>
<organism evidence="1">
    <name type="scientific">Siphoviridae sp. ctDyb2</name>
    <dbReference type="NCBI Taxonomy" id="2826201"/>
    <lineage>
        <taxon>Viruses</taxon>
        <taxon>Duplodnaviria</taxon>
        <taxon>Heunggongvirae</taxon>
        <taxon>Uroviricota</taxon>
        <taxon>Caudoviricetes</taxon>
    </lineage>
</organism>
<name>A0A8S5MCI4_9CAUD</name>
<sequence length="56" mass="5993">MEADLASGSCRCVSHCSRSRIVCQILVDSPACRPGSHCLCFPAPLSVERCCLADTH</sequence>
<protein>
    <submittedName>
        <fullName evidence="1">Uncharacterized protein</fullName>
    </submittedName>
</protein>